<dbReference type="Proteomes" id="UP000053766">
    <property type="component" value="Unassembled WGS sequence"/>
</dbReference>
<feature type="compositionally biased region" description="Basic and acidic residues" evidence="1">
    <location>
        <begin position="492"/>
        <end position="515"/>
    </location>
</feature>
<evidence type="ECO:0000313" key="3">
    <source>
        <dbReference type="EMBL" id="KJH46324.1"/>
    </source>
</evidence>
<evidence type="ECO:0000256" key="1">
    <source>
        <dbReference type="SAM" id="MobiDB-lite"/>
    </source>
</evidence>
<gene>
    <name evidence="3" type="ORF">DICVIV_07629</name>
</gene>
<feature type="region of interest" description="Disordered" evidence="1">
    <location>
        <begin position="411"/>
        <end position="546"/>
    </location>
</feature>
<dbReference type="OrthoDB" id="206452at2759"/>
<dbReference type="PANTHER" id="PTHR48134:SF2">
    <property type="entry name" value="OS04G0609100 PROTEIN"/>
    <property type="match status" value="1"/>
</dbReference>
<dbReference type="Pfam" id="PF08719">
    <property type="entry name" value="NADAR"/>
    <property type="match status" value="1"/>
</dbReference>
<sequence length="563" mass="64296">MGTRRVSSPNGDFTLFFTMQSPFSNFYPCLFEQTAIDGSRRQFTCVEQFYMYSKALSANDKNAAERIMSERGPKQMKRIGMEIVGFSRERWDMISSNVMTSALEAKFTQNSELRHLLFLTHGSRLVECSPYDLIWGIGLSIDSPDAVNPSKWRGKNRLGCLMDAYFMQCSECCPIHERVFSNSHLICFRAQRDEVESQMNLYPGYADLYFSSTIPRSQFNCDNNSFTNGELHECQGVSVNQSVEDCIRAKRSAQAEEDLIEAVCVEKWRRSGHDDVSKGKLNCENKLSGDYLQSGEIEDNDMTLNSLLTRGSVSGYIATGSGKNIATSQREMKTPEILLNVIDPTIQEILLPEEKQFLNEDISNQVNSHEVKTFIEPFNNEESDGKLVAPSLESTSVKTFTDKDCLESKIRKKLTARRATKEEEIHKSPKRKRRRRDDSRSRSRSRSRKRKSRSRSKLMKSECKKAKHTRSGIPRKSLVEMDHKKEHKTRVEKKSEDKRNTEKGGRNMALKEIKSGAHGVTVLSIPSTREDSESTITPSKTDKMNSLLNRMKKRLLLLSEQAR</sequence>
<reference evidence="4" key="2">
    <citation type="journal article" date="2016" name="Sci. Rep.">
        <title>Dictyocaulus viviparus genome, variome and transcriptome elucidate lungworm biology and support future intervention.</title>
        <authorList>
            <person name="McNulty S.N."/>
            <person name="Strube C."/>
            <person name="Rosa B.A."/>
            <person name="Martin J.C."/>
            <person name="Tyagi R."/>
            <person name="Choi Y.J."/>
            <person name="Wang Q."/>
            <person name="Hallsworth Pepin K."/>
            <person name="Zhang X."/>
            <person name="Ozersky P."/>
            <person name="Wilson R.K."/>
            <person name="Sternberg P.W."/>
            <person name="Gasser R.B."/>
            <person name="Mitreva M."/>
        </authorList>
    </citation>
    <scope>NUCLEOTIDE SEQUENCE [LARGE SCALE GENOMIC DNA]</scope>
    <source>
        <strain evidence="4">HannoverDv2000</strain>
    </source>
</reference>
<dbReference type="NCBIfam" id="TIGR02464">
    <property type="entry name" value="ribofla_fusion"/>
    <property type="match status" value="1"/>
</dbReference>
<organism evidence="3 4">
    <name type="scientific">Dictyocaulus viviparus</name>
    <name type="common">Bovine lungworm</name>
    <dbReference type="NCBI Taxonomy" id="29172"/>
    <lineage>
        <taxon>Eukaryota</taxon>
        <taxon>Metazoa</taxon>
        <taxon>Ecdysozoa</taxon>
        <taxon>Nematoda</taxon>
        <taxon>Chromadorea</taxon>
        <taxon>Rhabditida</taxon>
        <taxon>Rhabditina</taxon>
        <taxon>Rhabditomorpha</taxon>
        <taxon>Strongyloidea</taxon>
        <taxon>Metastrongylidae</taxon>
        <taxon>Dictyocaulus</taxon>
    </lineage>
</organism>
<reference evidence="3 4" key="1">
    <citation type="submission" date="2013-11" db="EMBL/GenBank/DDBJ databases">
        <title>Draft genome of the bovine lungworm Dictyocaulus viviparus.</title>
        <authorList>
            <person name="Mitreva M."/>
        </authorList>
    </citation>
    <scope>NUCLEOTIDE SEQUENCE [LARGE SCALE GENOMIC DNA]</scope>
    <source>
        <strain evidence="3 4">HannoverDv2000</strain>
    </source>
</reference>
<evidence type="ECO:0000313" key="4">
    <source>
        <dbReference type="Proteomes" id="UP000053766"/>
    </source>
</evidence>
<proteinExistence type="predicted"/>
<dbReference type="EMBL" id="KN716359">
    <property type="protein sequence ID" value="KJH46324.1"/>
    <property type="molecule type" value="Genomic_DNA"/>
</dbReference>
<dbReference type="PANTHER" id="PTHR48134">
    <property type="entry name" value="GLYCOPROTEIN 96-92-RELATED-RELATED"/>
    <property type="match status" value="1"/>
</dbReference>
<dbReference type="InterPro" id="IPR037238">
    <property type="entry name" value="YbiA-like_sf"/>
</dbReference>
<name>A0A0D8XRE7_DICVI</name>
<dbReference type="STRING" id="29172.A0A0D8XRE7"/>
<dbReference type="AlphaFoldDB" id="A0A0D8XRE7"/>
<feature type="compositionally biased region" description="Basic residues" evidence="1">
    <location>
        <begin position="442"/>
        <end position="458"/>
    </location>
</feature>
<feature type="domain" description="NADAR" evidence="2">
    <location>
        <begin position="20"/>
        <end position="162"/>
    </location>
</feature>
<evidence type="ECO:0000259" key="2">
    <source>
        <dbReference type="Pfam" id="PF08719"/>
    </source>
</evidence>
<protein>
    <recommendedName>
        <fullName evidence="2">NADAR domain-containing protein</fullName>
    </recommendedName>
</protein>
<dbReference type="Gene3D" id="1.10.357.40">
    <property type="entry name" value="YbiA-like"/>
    <property type="match status" value="1"/>
</dbReference>
<accession>A0A0D8XRE7</accession>
<keyword evidence="4" id="KW-1185">Reference proteome</keyword>
<dbReference type="SUPFAM" id="SSF143990">
    <property type="entry name" value="YbiA-like"/>
    <property type="match status" value="1"/>
</dbReference>
<dbReference type="InterPro" id="IPR012816">
    <property type="entry name" value="NADAR"/>
</dbReference>
<dbReference type="CDD" id="cd15457">
    <property type="entry name" value="NADAR"/>
    <property type="match status" value="1"/>
</dbReference>